<dbReference type="STRING" id="584787.GCA_001247655_00272"/>
<sequence>METTVRPPLYWRPMKKTLLLVLATLWLSACVSFPKGQWPSPNRPLVNYAVLGKVAIITPDKRDSANLYWQQQKQTFNLKLTSFLGTSVLSMEGEPGQVSLTNSEGTFKDTDAQYLLYQLTGWQLPVNDFPQWLKGQSGERGMIVKKDSKGRIDTLKSEGWTIHYLRWTQAGGRDLPAMLDMSKDNIKIKLQINEWQPR</sequence>
<dbReference type="InterPro" id="IPR029046">
    <property type="entry name" value="LolA/LolB/LppX"/>
</dbReference>
<dbReference type="EMBL" id="RJUL01000003">
    <property type="protein sequence ID" value="ROQ28562.1"/>
    <property type="molecule type" value="Genomic_DNA"/>
</dbReference>
<comment type="function">
    <text evidence="13">Plays a critical role in the incorporation of lipoproteins in the outer membrane after they are released by the LolA protein.</text>
</comment>
<dbReference type="Gene3D" id="2.50.20.10">
    <property type="entry name" value="Lipoprotein localisation LolA/LolB/LppX"/>
    <property type="match status" value="1"/>
</dbReference>
<dbReference type="HAMAP" id="MF_00233">
    <property type="entry name" value="LolB"/>
    <property type="match status" value="1"/>
</dbReference>
<keyword evidence="11 13" id="KW-0998">Cell outer membrane</keyword>
<comment type="subcellular location">
    <subcellularLocation>
        <location evidence="1 13">Cell outer membrane</location>
        <topology evidence="1 13">Lipid-anchor</topology>
    </subcellularLocation>
</comment>
<keyword evidence="12 13" id="KW-0449">Lipoprotein</keyword>
<dbReference type="GO" id="GO:0044874">
    <property type="term" value="P:lipoprotein localization to outer membrane"/>
    <property type="evidence" value="ECO:0007669"/>
    <property type="project" value="UniProtKB-UniRule"/>
</dbReference>
<keyword evidence="9 13" id="KW-0564">Palmitate</keyword>
<dbReference type="GO" id="GO:0009279">
    <property type="term" value="C:cell outer membrane"/>
    <property type="evidence" value="ECO:0007669"/>
    <property type="project" value="UniProtKB-SubCell"/>
</dbReference>
<evidence type="ECO:0000256" key="1">
    <source>
        <dbReference type="ARBA" id="ARBA00004459"/>
    </source>
</evidence>
<proteinExistence type="inferred from homology"/>
<dbReference type="InterPro" id="IPR004565">
    <property type="entry name" value="OM_lipoprot_LolB"/>
</dbReference>
<dbReference type="PROSITE" id="PS51257">
    <property type="entry name" value="PROKAR_LIPOPROTEIN"/>
    <property type="match status" value="1"/>
</dbReference>
<organism evidence="14 15">
    <name type="scientific">Gallaecimonas pentaromativorans</name>
    <dbReference type="NCBI Taxonomy" id="584787"/>
    <lineage>
        <taxon>Bacteria</taxon>
        <taxon>Pseudomonadati</taxon>
        <taxon>Pseudomonadota</taxon>
        <taxon>Gammaproteobacteria</taxon>
        <taxon>Enterobacterales</taxon>
        <taxon>Gallaecimonadaceae</taxon>
        <taxon>Gallaecimonas</taxon>
    </lineage>
</organism>
<keyword evidence="10 13" id="KW-0143">Chaperone</keyword>
<evidence type="ECO:0000256" key="7">
    <source>
        <dbReference type="ARBA" id="ARBA00022927"/>
    </source>
</evidence>
<gene>
    <name evidence="13" type="primary">lolB</name>
    <name evidence="14" type="ORF">EDC28_103155</name>
</gene>
<evidence type="ECO:0000256" key="12">
    <source>
        <dbReference type="ARBA" id="ARBA00023288"/>
    </source>
</evidence>
<keyword evidence="6 13" id="KW-0732">Signal</keyword>
<evidence type="ECO:0000256" key="3">
    <source>
        <dbReference type="ARBA" id="ARBA00011245"/>
    </source>
</evidence>
<evidence type="ECO:0000256" key="11">
    <source>
        <dbReference type="ARBA" id="ARBA00023237"/>
    </source>
</evidence>
<evidence type="ECO:0000256" key="10">
    <source>
        <dbReference type="ARBA" id="ARBA00023186"/>
    </source>
</evidence>
<accession>A0A3N1PAZ7</accession>
<dbReference type="Proteomes" id="UP000268033">
    <property type="component" value="Unassembled WGS sequence"/>
</dbReference>
<dbReference type="Pfam" id="PF03550">
    <property type="entry name" value="LolB"/>
    <property type="match status" value="1"/>
</dbReference>
<comment type="caution">
    <text evidence="14">The sequence shown here is derived from an EMBL/GenBank/DDBJ whole genome shotgun (WGS) entry which is preliminary data.</text>
</comment>
<keyword evidence="5 13" id="KW-0813">Transport</keyword>
<dbReference type="AlphaFoldDB" id="A0A3N1PAZ7"/>
<comment type="subunit">
    <text evidence="3 13">Monomer.</text>
</comment>
<reference evidence="14 15" key="1">
    <citation type="submission" date="2018-11" db="EMBL/GenBank/DDBJ databases">
        <title>Genomic Encyclopedia of Type Strains, Phase IV (KMG-IV): sequencing the most valuable type-strain genomes for metagenomic binning, comparative biology and taxonomic classification.</title>
        <authorList>
            <person name="Goeker M."/>
        </authorList>
    </citation>
    <scope>NUCLEOTIDE SEQUENCE [LARGE SCALE GENOMIC DNA]</scope>
    <source>
        <strain evidence="14 15">DSM 21945</strain>
    </source>
</reference>
<keyword evidence="7 13" id="KW-0653">Protein transport</keyword>
<evidence type="ECO:0000256" key="8">
    <source>
        <dbReference type="ARBA" id="ARBA00023136"/>
    </source>
</evidence>
<keyword evidence="15" id="KW-1185">Reference proteome</keyword>
<evidence type="ECO:0000313" key="15">
    <source>
        <dbReference type="Proteomes" id="UP000268033"/>
    </source>
</evidence>
<evidence type="ECO:0000256" key="2">
    <source>
        <dbReference type="ARBA" id="ARBA00009696"/>
    </source>
</evidence>
<keyword evidence="8 13" id="KW-0472">Membrane</keyword>
<comment type="similarity">
    <text evidence="2 13">Belongs to the LolB family.</text>
</comment>
<dbReference type="SUPFAM" id="SSF89392">
    <property type="entry name" value="Prokaryotic lipoproteins and lipoprotein localization factors"/>
    <property type="match status" value="1"/>
</dbReference>
<dbReference type="CDD" id="cd16326">
    <property type="entry name" value="LolB"/>
    <property type="match status" value="1"/>
</dbReference>
<evidence type="ECO:0000313" key="14">
    <source>
        <dbReference type="EMBL" id="ROQ28562.1"/>
    </source>
</evidence>
<evidence type="ECO:0000256" key="9">
    <source>
        <dbReference type="ARBA" id="ARBA00023139"/>
    </source>
</evidence>
<dbReference type="NCBIfam" id="TIGR00548">
    <property type="entry name" value="lolB"/>
    <property type="match status" value="1"/>
</dbReference>
<evidence type="ECO:0000256" key="13">
    <source>
        <dbReference type="HAMAP-Rule" id="MF_00233"/>
    </source>
</evidence>
<evidence type="ECO:0000256" key="5">
    <source>
        <dbReference type="ARBA" id="ARBA00022448"/>
    </source>
</evidence>
<name>A0A3N1PAZ7_9GAMM</name>
<protein>
    <recommendedName>
        <fullName evidence="4 13">Outer-membrane lipoprotein LolB</fullName>
    </recommendedName>
</protein>
<evidence type="ECO:0000256" key="6">
    <source>
        <dbReference type="ARBA" id="ARBA00022729"/>
    </source>
</evidence>
<dbReference type="GO" id="GO:0015031">
    <property type="term" value="P:protein transport"/>
    <property type="evidence" value="ECO:0007669"/>
    <property type="project" value="UniProtKB-KW"/>
</dbReference>
<evidence type="ECO:0000256" key="4">
    <source>
        <dbReference type="ARBA" id="ARBA00016202"/>
    </source>
</evidence>